<dbReference type="Proteomes" id="UP000033106">
    <property type="component" value="Chromosome"/>
</dbReference>
<evidence type="ECO:0000313" key="16">
    <source>
        <dbReference type="Proteomes" id="UP000273194"/>
    </source>
</evidence>
<evidence type="ECO:0000313" key="4">
    <source>
        <dbReference type="EMBL" id="AZF67596.1"/>
    </source>
</evidence>
<name>A0A0E3GW55_SACSO</name>
<evidence type="ECO:0000313" key="14">
    <source>
        <dbReference type="Proteomes" id="UP000267993"/>
    </source>
</evidence>
<evidence type="ECO:0000313" key="19">
    <source>
        <dbReference type="Proteomes" id="UP000278715"/>
    </source>
</evidence>
<dbReference type="Proteomes" id="UP000033057">
    <property type="component" value="Chromosome"/>
</dbReference>
<evidence type="ECO:0000313" key="15">
    <source>
        <dbReference type="Proteomes" id="UP000269431"/>
    </source>
</evidence>
<evidence type="ECO:0000313" key="10">
    <source>
        <dbReference type="EMBL" id="AZF83280.1"/>
    </source>
</evidence>
<evidence type="ECO:0000313" key="5">
    <source>
        <dbReference type="EMBL" id="AZF70216.1"/>
    </source>
</evidence>
<evidence type="ECO:0000313" key="8">
    <source>
        <dbReference type="EMBL" id="AZF78068.1"/>
    </source>
</evidence>
<dbReference type="EMBL" id="CP033235">
    <property type="protein sequence ID" value="AZF67596.1"/>
    <property type="molecule type" value="Genomic_DNA"/>
</dbReference>
<evidence type="ECO:0000313" key="9">
    <source>
        <dbReference type="EMBL" id="AZF80673.1"/>
    </source>
</evidence>
<evidence type="ECO:0000313" key="20">
    <source>
        <dbReference type="Proteomes" id="UP000282269"/>
    </source>
</evidence>
<dbReference type="Proteomes" id="UP000273194">
    <property type="component" value="Chromosome"/>
</dbReference>
<dbReference type="Proteomes" id="UP000273443">
    <property type="component" value="Chromosome"/>
</dbReference>
<dbReference type="EMBL" id="CP011055">
    <property type="protein sequence ID" value="AKA73091.1"/>
    <property type="molecule type" value="Genomic_DNA"/>
</dbReference>
<dbReference type="EMBL" id="CP033237">
    <property type="protein sequence ID" value="AZF72836.1"/>
    <property type="molecule type" value="Genomic_DNA"/>
</dbReference>
<protein>
    <submittedName>
        <fullName evidence="3">Uncharacterized protein</fullName>
    </submittedName>
</protein>
<dbReference type="Proteomes" id="UP000275843">
    <property type="component" value="Chromosome"/>
</dbReference>
<dbReference type="EMBL" id="CP011056">
    <property type="protein sequence ID" value="AKA75789.1"/>
    <property type="molecule type" value="Genomic_DNA"/>
</dbReference>
<evidence type="ECO:0000313" key="13">
    <source>
        <dbReference type="Proteomes" id="UP000033106"/>
    </source>
</evidence>
<evidence type="ECO:0000313" key="6">
    <source>
        <dbReference type="EMBL" id="AZF72836.1"/>
    </source>
</evidence>
<dbReference type="Proteomes" id="UP000269431">
    <property type="component" value="Chromosome"/>
</dbReference>
<dbReference type="PATRIC" id="fig|2287.6.peg.741"/>
<dbReference type="KEGG" id="ssoa:SULA_0711"/>
<dbReference type="KEGG" id="ssol:SULB_0713"/>
<evidence type="ECO:0000313" key="7">
    <source>
        <dbReference type="EMBL" id="AZF75460.1"/>
    </source>
</evidence>
<dbReference type="EMBL" id="CP033239">
    <property type="protein sequence ID" value="AZF78068.1"/>
    <property type="molecule type" value="Genomic_DNA"/>
</dbReference>
<evidence type="ECO:0000313" key="12">
    <source>
        <dbReference type="Proteomes" id="UP000033085"/>
    </source>
</evidence>
<sequence length="120" mass="13644">MENFYQRVTKCINSSTVTSIPLRPDIVILRGAKNCQDILSNGLSVEIVIECKNQQYKFWSNNIKTQILPYKCIFNPNKMILASMEQIPNIIKTQLSNNGVIAIDLVEPNNNGITQLLKYI</sequence>
<reference evidence="3" key="3">
    <citation type="submission" date="2018-10" db="EMBL/GenBank/DDBJ databases">
        <authorList>
            <person name="McCarthy S."/>
            <person name="Gradnigo J."/>
            <person name="Johnson T."/>
            <person name="Payne S."/>
            <person name="Lipzen A."/>
            <person name="Schackwitz W."/>
            <person name="Martin J."/>
            <person name="Moriyama E."/>
            <person name="Blum P."/>
        </authorList>
    </citation>
    <scope>NUCLEOTIDE SEQUENCE</scope>
    <source>
        <strain evidence="1">SARC-B</strain>
        <strain evidence="2">SARC-C</strain>
        <strain evidence="3">SULA</strain>
    </source>
</reference>
<dbReference type="AlphaFoldDB" id="A0A0E3GW55"/>
<accession>A0A0E3GW55</accession>
<dbReference type="EMBL" id="CP033240">
    <property type="protein sequence ID" value="AZF80673.1"/>
    <property type="molecule type" value="Genomic_DNA"/>
</dbReference>
<evidence type="ECO:0000313" key="17">
    <source>
        <dbReference type="Proteomes" id="UP000273443"/>
    </source>
</evidence>
<dbReference type="Proteomes" id="UP000033085">
    <property type="component" value="Chromosome"/>
</dbReference>
<dbReference type="Proteomes" id="UP000267993">
    <property type="component" value="Chromosome"/>
</dbReference>
<reference evidence="11 12" key="1">
    <citation type="journal article" date="2015" name="Genome Announc.">
        <title>Complete Genome Sequence of Sulfolobus solfataricus Strain 98/2 and Evolved Derivatives.</title>
        <authorList>
            <person name="McCarthy S."/>
            <person name="Gradnigo J."/>
            <person name="Johnson T."/>
            <person name="Payne S."/>
            <person name="Lipzen A."/>
            <person name="Martin J."/>
            <person name="Schackwitz W."/>
            <person name="Moriyama E."/>
            <person name="Blum P."/>
        </authorList>
    </citation>
    <scope>NUCLEOTIDE SEQUENCE [LARGE SCALE GENOMIC DNA]</scope>
    <source>
        <strain evidence="11">98/2 SULC</strain>
        <strain evidence="1">SARC-B</strain>
        <strain evidence="2">SARC-C</strain>
        <strain evidence="3 13">SULA</strain>
        <strain evidence="12">SULB</strain>
    </source>
</reference>
<dbReference type="EMBL" id="CP033241">
    <property type="protein sequence ID" value="AZF83280.1"/>
    <property type="molecule type" value="Genomic_DNA"/>
</dbReference>
<dbReference type="EMBL" id="CP011057">
    <property type="protein sequence ID" value="AKA78481.1"/>
    <property type="molecule type" value="Genomic_DNA"/>
</dbReference>
<dbReference type="EMBL" id="CP033236">
    <property type="protein sequence ID" value="AZF70216.1"/>
    <property type="molecule type" value="Genomic_DNA"/>
</dbReference>
<evidence type="ECO:0000313" key="1">
    <source>
        <dbReference type="EMBL" id="AKA73091.1"/>
    </source>
</evidence>
<dbReference type="Proteomes" id="UP000278715">
    <property type="component" value="Chromosome"/>
</dbReference>
<organism evidence="3 13">
    <name type="scientific">Saccharolobus solfataricus</name>
    <name type="common">Sulfolobus solfataricus</name>
    <dbReference type="NCBI Taxonomy" id="2287"/>
    <lineage>
        <taxon>Archaea</taxon>
        <taxon>Thermoproteota</taxon>
        <taxon>Thermoprotei</taxon>
        <taxon>Sulfolobales</taxon>
        <taxon>Sulfolobaceae</taxon>
        <taxon>Saccharolobus</taxon>
    </lineage>
</organism>
<evidence type="ECO:0000313" key="3">
    <source>
        <dbReference type="EMBL" id="AKA78481.1"/>
    </source>
</evidence>
<dbReference type="EMBL" id="CP033238">
    <property type="protein sequence ID" value="AZF75460.1"/>
    <property type="molecule type" value="Genomic_DNA"/>
</dbReference>
<evidence type="ECO:0000313" key="18">
    <source>
        <dbReference type="Proteomes" id="UP000275843"/>
    </source>
</evidence>
<evidence type="ECO:0000313" key="2">
    <source>
        <dbReference type="EMBL" id="AKA75789.1"/>
    </source>
</evidence>
<reference evidence="14 15" key="2">
    <citation type="journal article" date="2018" name="Proc. Natl. Acad. Sci. U.S.A.">
        <title>Nonmutational mechanism of inheritance in the Archaeon Sulfolobus solfataricus.</title>
        <authorList>
            <person name="Payne S."/>
            <person name="McCarthy S."/>
            <person name="Johnson T."/>
            <person name="North E."/>
            <person name="Blum P."/>
        </authorList>
    </citation>
    <scope>NUCLEOTIDE SEQUENCE [LARGE SCALE GENOMIC DNA]</scope>
    <source>
        <strain evidence="5 14">SARC-H</strain>
        <strain evidence="6 18">SARC-I</strain>
        <strain evidence="8 19">SARC-N</strain>
        <strain evidence="9 20">SARC-O</strain>
        <strain evidence="10 15">SUL120</strain>
        <strain evidence="4 16">SULG</strain>
        <strain evidence="7 17">SULM</strain>
    </source>
</reference>
<dbReference type="Proteomes" id="UP000282269">
    <property type="component" value="Chromosome"/>
</dbReference>
<evidence type="ECO:0000313" key="11">
    <source>
        <dbReference type="Proteomes" id="UP000033057"/>
    </source>
</evidence>
<gene>
    <name evidence="3" type="ORF">SULA_0711</name>
    <name evidence="1" type="ORF">SULB_0713</name>
    <name evidence="2" type="ORF">SULC_0711</name>
    <name evidence="4" type="ORF">SULG_03620</name>
    <name evidence="5" type="ORF">SULH_03620</name>
    <name evidence="6" type="ORF">SULI_03620</name>
    <name evidence="7" type="ORF">SULM_03620</name>
    <name evidence="8" type="ORF">SULN_03620</name>
    <name evidence="9" type="ORF">SULO_03630</name>
    <name evidence="10" type="ORF">SULZ_03665</name>
</gene>
<proteinExistence type="predicted"/>
<dbReference type="KEGG" id="ssof:SULC_0711"/>